<proteinExistence type="predicted"/>
<dbReference type="AlphaFoldDB" id="A0A0H2LVV1"/>
<dbReference type="Proteomes" id="UP000035170">
    <property type="component" value="Unassembled WGS sequence"/>
</dbReference>
<name>A0A0H2LVV1_VARPD</name>
<evidence type="ECO:0000313" key="2">
    <source>
        <dbReference type="Proteomes" id="UP000035170"/>
    </source>
</evidence>
<dbReference type="PATRIC" id="fig|34073.19.peg.6440"/>
<keyword evidence="2" id="KW-1185">Reference proteome</keyword>
<accession>A0A0H2LVV1</accession>
<comment type="caution">
    <text evidence="1">The sequence shown here is derived from an EMBL/GenBank/DDBJ whole genome shotgun (WGS) entry which is preliminary data.</text>
</comment>
<evidence type="ECO:0000313" key="1">
    <source>
        <dbReference type="EMBL" id="KLN52637.1"/>
    </source>
</evidence>
<sequence>MPSVLIRLDARLLVNPDTDLRYVIPDRLADISEGVLSNDAFDYEEGTDAMLIYLSTHNVDAALPFVINVLENEAIYDNRLADSAKVGISLLDETERPADFVVVYPSAEAGARMG</sequence>
<gene>
    <name evidence="1" type="ORF">VPARA_62610</name>
</gene>
<dbReference type="EMBL" id="JZWI01000048">
    <property type="protein sequence ID" value="KLN52637.1"/>
    <property type="molecule type" value="Genomic_DNA"/>
</dbReference>
<organism evidence="1 2">
    <name type="scientific">Variovorax paradoxus</name>
    <dbReference type="NCBI Taxonomy" id="34073"/>
    <lineage>
        <taxon>Bacteria</taxon>
        <taxon>Pseudomonadati</taxon>
        <taxon>Pseudomonadota</taxon>
        <taxon>Betaproteobacteria</taxon>
        <taxon>Burkholderiales</taxon>
        <taxon>Comamonadaceae</taxon>
        <taxon>Variovorax</taxon>
    </lineage>
</organism>
<protein>
    <submittedName>
        <fullName evidence="1">Uncharacterized protein</fullName>
    </submittedName>
</protein>
<reference evidence="1 2" key="1">
    <citation type="submission" date="2015-03" db="EMBL/GenBank/DDBJ databases">
        <title>Genome sequence of Variovorax paradoxus TBEA6.</title>
        <authorList>
            <person name="Poehlein A."/>
            <person name="Schuldes J."/>
            <person name="Wuebbeler J.H."/>
            <person name="Hiessl S."/>
            <person name="Steinbuechel A."/>
            <person name="Daniel R."/>
        </authorList>
    </citation>
    <scope>NUCLEOTIDE SEQUENCE [LARGE SCALE GENOMIC DNA]</scope>
    <source>
        <strain evidence="1 2">TBEA6</strain>
    </source>
</reference>